<dbReference type="OrthoDB" id="9148135at2"/>
<evidence type="ECO:0000313" key="1">
    <source>
        <dbReference type="EMBL" id="SCG68716.1"/>
    </source>
</evidence>
<sequence length="367" mass="39587">MSVRLSREEALALRMTGLLLRPHPTVRPRSVSDVVEWFGAMQAQDAASGSWSLGVRLPGATRADVDAALERREALRTWPMRGTVHLVPSRDAHWMLALTGVRTLGGLAARWRQLGLTLTDGDRAGDVLGAALSGGGRLTRAECLTALRAAGLDTAGQRGYHLLWYAAQRGITCIAPHVGNEQSFALLDEWAPEPHRPERDEALAVLAQRYVRSHGPVTRHELARWSGLTVTDATRALTLAGDLLAPVEVDGEPAVVDAALLDAPRAAVDDLHTLPGFDEYLLGFKDRALMLDPAHADAVVPGNNGMFQATVVRGGRVVGTWKRTLGARAVTVTVRQLVPFDAPLRARVDAALAGYAAFVGRELRNSW</sequence>
<keyword evidence="2" id="KW-1185">Reference proteome</keyword>
<proteinExistence type="predicted"/>
<dbReference type="AlphaFoldDB" id="A0A1C5JFC6"/>
<dbReference type="Pfam" id="PF06224">
    <property type="entry name" value="AlkZ-like"/>
    <property type="match status" value="1"/>
</dbReference>
<protein>
    <submittedName>
        <fullName evidence="1">Winged helix DNA-binding domain-containing protein</fullName>
    </submittedName>
</protein>
<dbReference type="PANTHER" id="PTHR38479:SF2">
    <property type="entry name" value="WINGED HELIX DNA-BINDING DOMAIN-CONTAINING PROTEIN"/>
    <property type="match status" value="1"/>
</dbReference>
<dbReference type="InterPro" id="IPR009351">
    <property type="entry name" value="AlkZ-like"/>
</dbReference>
<organism evidence="1 2">
    <name type="scientific">Micromonospora humi</name>
    <dbReference type="NCBI Taxonomy" id="745366"/>
    <lineage>
        <taxon>Bacteria</taxon>
        <taxon>Bacillati</taxon>
        <taxon>Actinomycetota</taxon>
        <taxon>Actinomycetes</taxon>
        <taxon>Micromonosporales</taxon>
        <taxon>Micromonosporaceae</taxon>
        <taxon>Micromonospora</taxon>
    </lineage>
</organism>
<evidence type="ECO:0000313" key="2">
    <source>
        <dbReference type="Proteomes" id="UP000199360"/>
    </source>
</evidence>
<keyword evidence="1" id="KW-0238">DNA-binding</keyword>
<dbReference type="STRING" id="745366.GA0070213_110140"/>
<dbReference type="PANTHER" id="PTHR38479">
    <property type="entry name" value="LMO0824 PROTEIN"/>
    <property type="match status" value="1"/>
</dbReference>
<dbReference type="GO" id="GO:0003677">
    <property type="term" value="F:DNA binding"/>
    <property type="evidence" value="ECO:0007669"/>
    <property type="project" value="UniProtKB-KW"/>
</dbReference>
<dbReference type="EMBL" id="FMDM01000010">
    <property type="protein sequence ID" value="SCG68716.1"/>
    <property type="molecule type" value="Genomic_DNA"/>
</dbReference>
<reference evidence="2" key="1">
    <citation type="submission" date="2016-06" db="EMBL/GenBank/DDBJ databases">
        <authorList>
            <person name="Varghese N."/>
            <person name="Submissions Spin"/>
        </authorList>
    </citation>
    <scope>NUCLEOTIDE SEQUENCE [LARGE SCALE GENOMIC DNA]</scope>
    <source>
        <strain evidence="2">DSM 45647</strain>
    </source>
</reference>
<accession>A0A1C5JFC6</accession>
<name>A0A1C5JFC6_9ACTN</name>
<dbReference type="Proteomes" id="UP000199360">
    <property type="component" value="Unassembled WGS sequence"/>
</dbReference>
<gene>
    <name evidence="1" type="ORF">GA0070213_110140</name>
</gene>
<dbReference type="RefSeq" id="WP_091066572.1">
    <property type="nucleotide sequence ID" value="NZ_FMDM01000010.1"/>
</dbReference>